<keyword evidence="2 4" id="KW-0863">Zinc-finger</keyword>
<dbReference type="Pfam" id="PF13445">
    <property type="entry name" value="zf-RING_UBOX"/>
    <property type="match status" value="1"/>
</dbReference>
<keyword evidence="3" id="KW-0862">Zinc</keyword>
<dbReference type="AlphaFoldDB" id="A0A8C5U5L0"/>
<dbReference type="PROSITE" id="PS50188">
    <property type="entry name" value="B302_SPRY"/>
    <property type="match status" value="1"/>
</dbReference>
<dbReference type="InterPro" id="IPR003879">
    <property type="entry name" value="Butyrophylin_SPRY"/>
</dbReference>
<dbReference type="InterPro" id="IPR001841">
    <property type="entry name" value="Znf_RING"/>
</dbReference>
<name>A0A8C5U5L0_9PASS</name>
<evidence type="ECO:0000313" key="9">
    <source>
        <dbReference type="Proteomes" id="UP000694560"/>
    </source>
</evidence>
<dbReference type="Gene3D" id="2.60.120.920">
    <property type="match status" value="1"/>
</dbReference>
<feature type="domain" description="B30.2/SPRY" evidence="7">
    <location>
        <begin position="241"/>
        <end position="428"/>
    </location>
</feature>
<dbReference type="InterPro" id="IPR003877">
    <property type="entry name" value="SPRY_dom"/>
</dbReference>
<dbReference type="InterPro" id="IPR006574">
    <property type="entry name" value="PRY"/>
</dbReference>
<dbReference type="SMART" id="SM00449">
    <property type="entry name" value="SPRY"/>
    <property type="match status" value="1"/>
</dbReference>
<dbReference type="SUPFAM" id="SSF57845">
    <property type="entry name" value="B-box zinc-binding domain"/>
    <property type="match status" value="1"/>
</dbReference>
<dbReference type="Pfam" id="PF00643">
    <property type="entry name" value="zf-B_box"/>
    <property type="match status" value="1"/>
</dbReference>
<dbReference type="Gene3D" id="3.30.40.10">
    <property type="entry name" value="Zinc/RING finger domain, C3HC4 (zinc finger)"/>
    <property type="match status" value="1"/>
</dbReference>
<evidence type="ECO:0000259" key="5">
    <source>
        <dbReference type="PROSITE" id="PS50089"/>
    </source>
</evidence>
<dbReference type="SMART" id="SM00184">
    <property type="entry name" value="RING"/>
    <property type="match status" value="1"/>
</dbReference>
<dbReference type="GO" id="GO:0008270">
    <property type="term" value="F:zinc ion binding"/>
    <property type="evidence" value="ECO:0007669"/>
    <property type="project" value="UniProtKB-KW"/>
</dbReference>
<evidence type="ECO:0000313" key="8">
    <source>
        <dbReference type="Ensembl" id="ENSMCSP00000015875.1"/>
    </source>
</evidence>
<evidence type="ECO:0000256" key="4">
    <source>
        <dbReference type="PROSITE-ProRule" id="PRU00024"/>
    </source>
</evidence>
<feature type="domain" description="B box-type" evidence="6">
    <location>
        <begin position="75"/>
        <end position="111"/>
    </location>
</feature>
<protein>
    <submittedName>
        <fullName evidence="8">Uncharacterized protein</fullName>
    </submittedName>
</protein>
<evidence type="ECO:0000259" key="6">
    <source>
        <dbReference type="PROSITE" id="PS50119"/>
    </source>
</evidence>
<dbReference type="PROSITE" id="PS50119">
    <property type="entry name" value="ZF_BBOX"/>
    <property type="match status" value="1"/>
</dbReference>
<keyword evidence="9" id="KW-1185">Reference proteome</keyword>
<dbReference type="InterPro" id="IPR043136">
    <property type="entry name" value="B30.2/SPRY_sf"/>
</dbReference>
<evidence type="ECO:0000256" key="2">
    <source>
        <dbReference type="ARBA" id="ARBA00022771"/>
    </source>
</evidence>
<reference evidence="8" key="1">
    <citation type="submission" date="2025-08" db="UniProtKB">
        <authorList>
            <consortium name="Ensembl"/>
        </authorList>
    </citation>
    <scope>IDENTIFICATION</scope>
</reference>
<dbReference type="SMART" id="SM00589">
    <property type="entry name" value="PRY"/>
    <property type="match status" value="1"/>
</dbReference>
<dbReference type="InterPro" id="IPR001870">
    <property type="entry name" value="B30.2/SPRY"/>
</dbReference>
<dbReference type="SUPFAM" id="SSF49899">
    <property type="entry name" value="Concanavalin A-like lectins/glucanases"/>
    <property type="match status" value="1"/>
</dbReference>
<organism evidence="8 9">
    <name type="scientific">Malurus cyaneus samueli</name>
    <dbReference type="NCBI Taxonomy" id="2593467"/>
    <lineage>
        <taxon>Eukaryota</taxon>
        <taxon>Metazoa</taxon>
        <taxon>Chordata</taxon>
        <taxon>Craniata</taxon>
        <taxon>Vertebrata</taxon>
        <taxon>Euteleostomi</taxon>
        <taxon>Archelosauria</taxon>
        <taxon>Archosauria</taxon>
        <taxon>Dinosauria</taxon>
        <taxon>Saurischia</taxon>
        <taxon>Theropoda</taxon>
        <taxon>Coelurosauria</taxon>
        <taxon>Aves</taxon>
        <taxon>Neognathae</taxon>
        <taxon>Neoaves</taxon>
        <taxon>Telluraves</taxon>
        <taxon>Australaves</taxon>
        <taxon>Passeriformes</taxon>
        <taxon>Meliphagoidea</taxon>
        <taxon>Maluridae</taxon>
        <taxon>Malurus</taxon>
    </lineage>
</organism>
<dbReference type="PANTHER" id="PTHR24103">
    <property type="entry name" value="E3 UBIQUITIN-PROTEIN LIGASE TRIM"/>
    <property type="match status" value="1"/>
</dbReference>
<dbReference type="InterPro" id="IPR027370">
    <property type="entry name" value="Znf-RING_euk"/>
</dbReference>
<reference evidence="8" key="2">
    <citation type="submission" date="2025-09" db="UniProtKB">
        <authorList>
            <consortium name="Ensembl"/>
        </authorList>
    </citation>
    <scope>IDENTIFICATION</scope>
</reference>
<dbReference type="Proteomes" id="UP000694560">
    <property type="component" value="Unplaced"/>
</dbReference>
<dbReference type="PROSITE" id="PS00518">
    <property type="entry name" value="ZF_RING_1"/>
    <property type="match status" value="1"/>
</dbReference>
<dbReference type="InterPro" id="IPR013320">
    <property type="entry name" value="ConA-like_dom_sf"/>
</dbReference>
<evidence type="ECO:0000259" key="7">
    <source>
        <dbReference type="PROSITE" id="PS50188"/>
    </source>
</evidence>
<dbReference type="InterPro" id="IPR017907">
    <property type="entry name" value="Znf_RING_CS"/>
</dbReference>
<dbReference type="Ensembl" id="ENSMCST00000016281.1">
    <property type="protein sequence ID" value="ENSMCSP00000015875.1"/>
    <property type="gene ID" value="ENSMCSG00000011066.1"/>
</dbReference>
<evidence type="ECO:0000256" key="3">
    <source>
        <dbReference type="ARBA" id="ARBA00022833"/>
    </source>
</evidence>
<dbReference type="Pfam" id="PF13765">
    <property type="entry name" value="PRY"/>
    <property type="match status" value="1"/>
</dbReference>
<dbReference type="CDD" id="cd12888">
    <property type="entry name" value="SPRY_PRY_TRIM7_like"/>
    <property type="match status" value="1"/>
</dbReference>
<dbReference type="PRINTS" id="PR01407">
    <property type="entry name" value="BUTYPHLNCDUF"/>
</dbReference>
<dbReference type="Gene3D" id="3.30.160.60">
    <property type="entry name" value="Classic Zinc Finger"/>
    <property type="match status" value="1"/>
</dbReference>
<accession>A0A8C5U5L0</accession>
<dbReference type="InterPro" id="IPR050143">
    <property type="entry name" value="TRIM/RBCC"/>
</dbReference>
<proteinExistence type="predicted"/>
<evidence type="ECO:0000256" key="1">
    <source>
        <dbReference type="ARBA" id="ARBA00022723"/>
    </source>
</evidence>
<dbReference type="SUPFAM" id="SSF57850">
    <property type="entry name" value="RING/U-box"/>
    <property type="match status" value="1"/>
</dbReference>
<dbReference type="Pfam" id="PF00622">
    <property type="entry name" value="SPRY"/>
    <property type="match status" value="1"/>
</dbReference>
<feature type="domain" description="RING-type" evidence="5">
    <location>
        <begin position="18"/>
        <end position="79"/>
    </location>
</feature>
<sequence>MAREVLALGEQLAAEATCPVCLELFAQPVLTACGHSFCRQCLEDVLGDPPRPAPARSAAPRWSRARAPQPLGGPCPEHEEPLALFCEPCAAPLCALCRVGPEHLQHRVRPADEAARELRVRGGAGQGPGDWEGAGCLRCRGDVKSDDLLVCMTMVSEAQRVQDTFEELQHFLKEQKKILLAQLERVSQELVSRSDEYNSRVLERESLLDTVIAQIQDKREQPELEFLMVRLCEAAKAPIPEPVSPELQRSIESLSETSQLVTLDPETASFHLTLSRDHKTVWLGDGRQNLPDTSKRFTGSPSVLGSQGFTSGRHYWELEVGKGESWAVGVALESVLRKDSLSVALGKIWALRLDWDGQYTALHLPPAPLALGEKLQRIRVHLDYEAGQVTFYNAENMTQILQFKASFTEKVFPYFWLWSRETHIQLCD</sequence>
<dbReference type="InterPro" id="IPR013083">
    <property type="entry name" value="Znf_RING/FYVE/PHD"/>
</dbReference>
<dbReference type="SMART" id="SM00336">
    <property type="entry name" value="BBOX"/>
    <property type="match status" value="1"/>
</dbReference>
<keyword evidence="1" id="KW-0479">Metal-binding</keyword>
<dbReference type="PROSITE" id="PS50089">
    <property type="entry name" value="ZF_RING_2"/>
    <property type="match status" value="1"/>
</dbReference>
<dbReference type="FunFam" id="2.60.120.920:FF:000004">
    <property type="entry name" value="Butyrophilin subfamily 1 member A1"/>
    <property type="match status" value="1"/>
</dbReference>
<dbReference type="InterPro" id="IPR000315">
    <property type="entry name" value="Znf_B-box"/>
</dbReference>